<gene>
    <name evidence="2" type="ORF">GRI43_12470</name>
</gene>
<dbReference type="EMBL" id="WTYP01000002">
    <property type="protein sequence ID" value="MXP48202.1"/>
    <property type="molecule type" value="Genomic_DNA"/>
</dbReference>
<name>A0A6I4V8K5_9SPHN</name>
<dbReference type="PANTHER" id="PTHR12126">
    <property type="entry name" value="NADH-UBIQUINONE OXIDOREDUCTASE 39 KDA SUBUNIT-RELATED"/>
    <property type="match status" value="1"/>
</dbReference>
<dbReference type="Pfam" id="PF01370">
    <property type="entry name" value="Epimerase"/>
    <property type="match status" value="1"/>
</dbReference>
<feature type="domain" description="NAD-dependent epimerase/dehydratase" evidence="1">
    <location>
        <begin position="12"/>
        <end position="217"/>
    </location>
</feature>
<evidence type="ECO:0000259" key="1">
    <source>
        <dbReference type="Pfam" id="PF01370"/>
    </source>
</evidence>
<comment type="caution">
    <text evidence="2">The sequence shown here is derived from an EMBL/GenBank/DDBJ whole genome shotgun (WGS) entry which is preliminary data.</text>
</comment>
<dbReference type="OrthoDB" id="9776313at2"/>
<sequence length="314" mass="33533">MAKSDPLNGKLVVLMGGTGFLGNYVAQALLERGARLRVAGRHPEKAMNLKPLANLGQIQFVRCDVLNEASVAAVVEGADAVVNLVGSFDGNLMELMGEASGRIARLAKETGAQAFVQISAIGADGGSETEYAQAKALGEQLVKDHFPKATILRPSIVFGKDDNFINMFAGLIQALPILPVFAPESKLQLVYVDDVAEAAVVALSDPAKHGGKTYELGGPEQLTMMEINERIAAAQQRSRTFLPMPDAVSGIFAALPLTPMDSDQWTLLKKGSVVSKGAAGFSKLGIEPKPLSLYLDRWMTPYRKHGRFTIPSKG</sequence>
<dbReference type="PANTHER" id="PTHR12126:SF11">
    <property type="entry name" value="NADH DEHYDROGENASE [UBIQUINONE] 1 ALPHA SUBCOMPLEX SUBUNIT 9, MITOCHONDRIAL"/>
    <property type="match status" value="1"/>
</dbReference>
<organism evidence="2 3">
    <name type="scientific">Pontixanthobacter luteolus</name>
    <dbReference type="NCBI Taxonomy" id="295089"/>
    <lineage>
        <taxon>Bacteria</taxon>
        <taxon>Pseudomonadati</taxon>
        <taxon>Pseudomonadota</taxon>
        <taxon>Alphaproteobacteria</taxon>
        <taxon>Sphingomonadales</taxon>
        <taxon>Erythrobacteraceae</taxon>
        <taxon>Pontixanthobacter</taxon>
    </lineage>
</organism>
<accession>A0A6I4V8K5</accession>
<dbReference type="CDD" id="cd05271">
    <property type="entry name" value="NDUFA9_like_SDR_a"/>
    <property type="match status" value="1"/>
</dbReference>
<evidence type="ECO:0000313" key="2">
    <source>
        <dbReference type="EMBL" id="MXP48202.1"/>
    </source>
</evidence>
<dbReference type="InterPro" id="IPR036291">
    <property type="entry name" value="NAD(P)-bd_dom_sf"/>
</dbReference>
<reference evidence="2 3" key="1">
    <citation type="submission" date="2019-12" db="EMBL/GenBank/DDBJ databases">
        <title>Genomic-based taxomic classification of the family Erythrobacteraceae.</title>
        <authorList>
            <person name="Xu L."/>
        </authorList>
    </citation>
    <scope>NUCLEOTIDE SEQUENCE [LARGE SCALE GENOMIC DNA]</scope>
    <source>
        <strain evidence="2 3">SW-109</strain>
    </source>
</reference>
<dbReference type="SUPFAM" id="SSF51735">
    <property type="entry name" value="NAD(P)-binding Rossmann-fold domains"/>
    <property type="match status" value="1"/>
</dbReference>
<dbReference type="GO" id="GO:0044877">
    <property type="term" value="F:protein-containing complex binding"/>
    <property type="evidence" value="ECO:0007669"/>
    <property type="project" value="TreeGrafter"/>
</dbReference>
<dbReference type="InterPro" id="IPR001509">
    <property type="entry name" value="Epimerase_deHydtase"/>
</dbReference>
<proteinExistence type="predicted"/>
<keyword evidence="3" id="KW-1185">Reference proteome</keyword>
<dbReference type="InterPro" id="IPR051207">
    <property type="entry name" value="ComplexI_NDUFA9_subunit"/>
</dbReference>
<evidence type="ECO:0000313" key="3">
    <source>
        <dbReference type="Proteomes" id="UP000471435"/>
    </source>
</evidence>
<dbReference type="Proteomes" id="UP000471435">
    <property type="component" value="Unassembled WGS sequence"/>
</dbReference>
<dbReference type="AlphaFoldDB" id="A0A6I4V8K5"/>
<dbReference type="Gene3D" id="3.40.50.720">
    <property type="entry name" value="NAD(P)-binding Rossmann-like Domain"/>
    <property type="match status" value="1"/>
</dbReference>
<protein>
    <submittedName>
        <fullName evidence="2">NAD(P)H-binding protein</fullName>
    </submittedName>
</protein>